<keyword evidence="4" id="KW-1185">Reference proteome</keyword>
<feature type="region of interest" description="Disordered" evidence="1">
    <location>
        <begin position="82"/>
        <end position="144"/>
    </location>
</feature>
<evidence type="ECO:0000313" key="2">
    <source>
        <dbReference type="EMBL" id="PNT61006.1"/>
    </source>
</evidence>
<proteinExistence type="predicted"/>
<dbReference type="InParanoid" id="A0A2K2CG52"/>
<evidence type="ECO:0000256" key="1">
    <source>
        <dbReference type="SAM" id="MobiDB-lite"/>
    </source>
</evidence>
<protein>
    <submittedName>
        <fullName evidence="2 3">Uncharacterized protein</fullName>
    </submittedName>
</protein>
<reference evidence="2" key="2">
    <citation type="submission" date="2017-06" db="EMBL/GenBank/DDBJ databases">
        <title>WGS assembly of Brachypodium distachyon.</title>
        <authorList>
            <consortium name="The International Brachypodium Initiative"/>
            <person name="Lucas S."/>
            <person name="Harmon-Smith M."/>
            <person name="Lail K."/>
            <person name="Tice H."/>
            <person name="Grimwood J."/>
            <person name="Bruce D."/>
            <person name="Barry K."/>
            <person name="Shu S."/>
            <person name="Lindquist E."/>
            <person name="Wang M."/>
            <person name="Pitluck S."/>
            <person name="Vogel J.P."/>
            <person name="Garvin D.F."/>
            <person name="Mockler T.C."/>
            <person name="Schmutz J."/>
            <person name="Rokhsar D."/>
            <person name="Bevan M.W."/>
        </authorList>
    </citation>
    <scope>NUCLEOTIDE SEQUENCE</scope>
    <source>
        <strain evidence="2">Bd21</strain>
    </source>
</reference>
<dbReference type="EnsemblPlants" id="PNT61006">
    <property type="protein sequence ID" value="PNT61006"/>
    <property type="gene ID" value="BRADI_5g08996v3"/>
</dbReference>
<accession>A0A2K2CG52</accession>
<reference evidence="3" key="3">
    <citation type="submission" date="2018-08" db="UniProtKB">
        <authorList>
            <consortium name="EnsemblPlants"/>
        </authorList>
    </citation>
    <scope>IDENTIFICATION</scope>
    <source>
        <strain evidence="3">cv. Bd21</strain>
    </source>
</reference>
<dbReference type="Gramene" id="PNT61006">
    <property type="protein sequence ID" value="PNT61006"/>
    <property type="gene ID" value="BRADI_5g08996v3"/>
</dbReference>
<sequence>MDTKRRGRKRKKMSSKHLHLRLRCTAAEAPAPAWDLGVESARSPWSPPRSANAAAPCFTTRSTDTHCSAAAASLLRRCTLLHRPRPPYSPPRPARDLGSAAAPYSNREDNQGEKGIKRRDPEERQIGRKCDRTDQQAPYDKTNT</sequence>
<feature type="compositionally biased region" description="Basic and acidic residues" evidence="1">
    <location>
        <begin position="106"/>
        <end position="134"/>
    </location>
</feature>
<evidence type="ECO:0000313" key="3">
    <source>
        <dbReference type="EnsemblPlants" id="PNT61006"/>
    </source>
</evidence>
<evidence type="ECO:0000313" key="4">
    <source>
        <dbReference type="Proteomes" id="UP000008810"/>
    </source>
</evidence>
<dbReference type="EMBL" id="CM000884">
    <property type="protein sequence ID" value="PNT61006.1"/>
    <property type="molecule type" value="Genomic_DNA"/>
</dbReference>
<gene>
    <name evidence="2" type="ORF">BRADI_5g08996v3</name>
</gene>
<reference evidence="2 3" key="1">
    <citation type="journal article" date="2010" name="Nature">
        <title>Genome sequencing and analysis of the model grass Brachypodium distachyon.</title>
        <authorList>
            <consortium name="International Brachypodium Initiative"/>
        </authorList>
    </citation>
    <scope>NUCLEOTIDE SEQUENCE [LARGE SCALE GENOMIC DNA]</scope>
    <source>
        <strain evidence="2 3">Bd21</strain>
    </source>
</reference>
<name>A0A2K2CG52_BRADI</name>
<organism evidence="2">
    <name type="scientific">Brachypodium distachyon</name>
    <name type="common">Purple false brome</name>
    <name type="synonym">Trachynia distachya</name>
    <dbReference type="NCBI Taxonomy" id="15368"/>
    <lineage>
        <taxon>Eukaryota</taxon>
        <taxon>Viridiplantae</taxon>
        <taxon>Streptophyta</taxon>
        <taxon>Embryophyta</taxon>
        <taxon>Tracheophyta</taxon>
        <taxon>Spermatophyta</taxon>
        <taxon>Magnoliopsida</taxon>
        <taxon>Liliopsida</taxon>
        <taxon>Poales</taxon>
        <taxon>Poaceae</taxon>
        <taxon>BOP clade</taxon>
        <taxon>Pooideae</taxon>
        <taxon>Stipodae</taxon>
        <taxon>Brachypodieae</taxon>
        <taxon>Brachypodium</taxon>
    </lineage>
</organism>
<dbReference type="Proteomes" id="UP000008810">
    <property type="component" value="Chromosome 5"/>
</dbReference>
<dbReference type="AlphaFoldDB" id="A0A2K2CG52"/>